<name>A0A6G3WU56_9ACTN</name>
<dbReference type="GO" id="GO:0044550">
    <property type="term" value="P:secondary metabolite biosynthetic process"/>
    <property type="evidence" value="ECO:0007669"/>
    <property type="project" value="TreeGrafter"/>
</dbReference>
<feature type="domain" description="AMP-dependent synthetase/ligase" evidence="1">
    <location>
        <begin position="7"/>
        <end position="53"/>
    </location>
</feature>
<comment type="caution">
    <text evidence="2">The sequence shown here is derived from an EMBL/GenBank/DDBJ whole genome shotgun (WGS) entry which is preliminary data.</text>
</comment>
<reference evidence="2" key="1">
    <citation type="submission" date="2020-01" db="EMBL/GenBank/DDBJ databases">
        <title>Insect and environment-associated Actinomycetes.</title>
        <authorList>
            <person name="Currrie C."/>
            <person name="Chevrette M."/>
            <person name="Carlson C."/>
            <person name="Stubbendieck R."/>
            <person name="Wendt-Pienkowski E."/>
        </authorList>
    </citation>
    <scope>NUCLEOTIDE SEQUENCE</scope>
    <source>
        <strain evidence="2">SID7499</strain>
    </source>
</reference>
<dbReference type="InterPro" id="IPR042099">
    <property type="entry name" value="ANL_N_sf"/>
</dbReference>
<dbReference type="PANTHER" id="PTHR45527:SF1">
    <property type="entry name" value="FATTY ACID SYNTHASE"/>
    <property type="match status" value="1"/>
</dbReference>
<dbReference type="GO" id="GO:0043041">
    <property type="term" value="P:amino acid activation for nonribosomal peptide biosynthetic process"/>
    <property type="evidence" value="ECO:0007669"/>
    <property type="project" value="TreeGrafter"/>
</dbReference>
<evidence type="ECO:0000259" key="1">
    <source>
        <dbReference type="Pfam" id="PF00501"/>
    </source>
</evidence>
<dbReference type="EMBL" id="JAAGMN010002118">
    <property type="protein sequence ID" value="NEE08947.1"/>
    <property type="molecule type" value="Genomic_DNA"/>
</dbReference>
<dbReference type="InterPro" id="IPR000873">
    <property type="entry name" value="AMP-dep_synth/lig_dom"/>
</dbReference>
<dbReference type="AlphaFoldDB" id="A0A6G3WU56"/>
<feature type="non-terminal residue" evidence="2">
    <location>
        <position position="1"/>
    </location>
</feature>
<dbReference type="Pfam" id="PF00501">
    <property type="entry name" value="AMP-binding"/>
    <property type="match status" value="1"/>
</dbReference>
<dbReference type="GO" id="GO:0005737">
    <property type="term" value="C:cytoplasm"/>
    <property type="evidence" value="ECO:0007669"/>
    <property type="project" value="TreeGrafter"/>
</dbReference>
<dbReference type="GO" id="GO:0031177">
    <property type="term" value="F:phosphopantetheine binding"/>
    <property type="evidence" value="ECO:0007669"/>
    <property type="project" value="TreeGrafter"/>
</dbReference>
<dbReference type="Gene3D" id="3.40.50.12780">
    <property type="entry name" value="N-terminal domain of ligase-like"/>
    <property type="match status" value="1"/>
</dbReference>
<proteinExistence type="predicted"/>
<sequence>IRARPGDRVRRLPIGRPVSGTEVEVVGPDGEPRRPGEAGELLISGVGLTPGYLGEPALTEAAFTLRHGRRWYRSGDRVRRSEDGVLEFLGRLDDQVKIR</sequence>
<accession>A0A6G3WU56</accession>
<gene>
    <name evidence="2" type="ORF">G3M58_21140</name>
</gene>
<dbReference type="PANTHER" id="PTHR45527">
    <property type="entry name" value="NONRIBOSOMAL PEPTIDE SYNTHETASE"/>
    <property type="match status" value="1"/>
</dbReference>
<evidence type="ECO:0000313" key="2">
    <source>
        <dbReference type="EMBL" id="NEE08947.1"/>
    </source>
</evidence>
<feature type="non-terminal residue" evidence="2">
    <location>
        <position position="99"/>
    </location>
</feature>
<protein>
    <submittedName>
        <fullName evidence="2">Amino acid adenylation domain-containing protein</fullName>
    </submittedName>
</protein>
<dbReference type="SUPFAM" id="SSF56801">
    <property type="entry name" value="Acetyl-CoA synthetase-like"/>
    <property type="match status" value="1"/>
</dbReference>
<organism evidence="2">
    <name type="scientific">Streptomyces sp. SID7499</name>
    <dbReference type="NCBI Taxonomy" id="2706086"/>
    <lineage>
        <taxon>Bacteria</taxon>
        <taxon>Bacillati</taxon>
        <taxon>Actinomycetota</taxon>
        <taxon>Actinomycetes</taxon>
        <taxon>Kitasatosporales</taxon>
        <taxon>Streptomycetaceae</taxon>
        <taxon>Streptomyces</taxon>
    </lineage>
</organism>